<keyword evidence="2 4" id="KW-0479">Metal-binding</keyword>
<dbReference type="FunFam" id="3.30.2320.80:FF:000001">
    <property type="entry name" value="Hydrogenase maturation factor HypA"/>
    <property type="match status" value="1"/>
</dbReference>
<feature type="binding site" evidence="4">
    <location>
        <position position="73"/>
    </location>
    <ligand>
        <name>Zn(2+)</name>
        <dbReference type="ChEBI" id="CHEBI:29105"/>
    </ligand>
</feature>
<dbReference type="NCBIfam" id="TIGR00100">
    <property type="entry name" value="hypA"/>
    <property type="match status" value="1"/>
</dbReference>
<dbReference type="Pfam" id="PF01155">
    <property type="entry name" value="HypA"/>
    <property type="match status" value="1"/>
</dbReference>
<dbReference type="GO" id="GO:0008270">
    <property type="term" value="F:zinc ion binding"/>
    <property type="evidence" value="ECO:0007669"/>
    <property type="project" value="UniProtKB-UniRule"/>
</dbReference>
<evidence type="ECO:0000313" key="6">
    <source>
        <dbReference type="Proteomes" id="UP000011134"/>
    </source>
</evidence>
<evidence type="ECO:0000256" key="1">
    <source>
        <dbReference type="ARBA" id="ARBA00022596"/>
    </source>
</evidence>
<organism evidence="5 6">
    <name type="scientific">Photobacterium marinum</name>
    <dbReference type="NCBI Taxonomy" id="1056511"/>
    <lineage>
        <taxon>Bacteria</taxon>
        <taxon>Pseudomonadati</taxon>
        <taxon>Pseudomonadota</taxon>
        <taxon>Gammaproteobacteria</taxon>
        <taxon>Vibrionales</taxon>
        <taxon>Vibrionaceae</taxon>
        <taxon>Photobacterium</taxon>
    </lineage>
</organism>
<evidence type="ECO:0000256" key="3">
    <source>
        <dbReference type="ARBA" id="ARBA00022833"/>
    </source>
</evidence>
<keyword evidence="6" id="KW-1185">Reference proteome</keyword>
<comment type="similarity">
    <text evidence="4">Belongs to the HypA/HybF family.</text>
</comment>
<feature type="binding site" evidence="4">
    <location>
        <position position="92"/>
    </location>
    <ligand>
        <name>Zn(2+)</name>
        <dbReference type="ChEBI" id="CHEBI:29105"/>
    </ligand>
</feature>
<feature type="binding site" evidence="4">
    <location>
        <position position="2"/>
    </location>
    <ligand>
        <name>Ni(2+)</name>
        <dbReference type="ChEBI" id="CHEBI:49786"/>
    </ligand>
</feature>
<dbReference type="RefSeq" id="WP_007469679.1">
    <property type="nucleotide sequence ID" value="NZ_AMZO01000034.1"/>
</dbReference>
<dbReference type="PANTHER" id="PTHR34535">
    <property type="entry name" value="HYDROGENASE MATURATION FACTOR HYPA"/>
    <property type="match status" value="1"/>
</dbReference>
<feature type="binding site" evidence="4">
    <location>
        <position position="76"/>
    </location>
    <ligand>
        <name>Zn(2+)</name>
        <dbReference type="ChEBI" id="CHEBI:29105"/>
    </ligand>
</feature>
<reference evidence="5 6" key="1">
    <citation type="submission" date="2012-12" db="EMBL/GenBank/DDBJ databases">
        <title>Genome Assembly of Photobacterium sp. AK15.</title>
        <authorList>
            <person name="Khatri I."/>
            <person name="Vaidya B."/>
            <person name="Srinivas T.N.R."/>
            <person name="Subramanian S."/>
            <person name="Pinnaka A."/>
        </authorList>
    </citation>
    <scope>NUCLEOTIDE SEQUENCE [LARGE SCALE GENOMIC DNA]</scope>
    <source>
        <strain evidence="5 6">AK15</strain>
    </source>
</reference>
<dbReference type="InterPro" id="IPR000688">
    <property type="entry name" value="HypA/HybF"/>
</dbReference>
<dbReference type="EMBL" id="AMZO01000034">
    <property type="protein sequence ID" value="ELR63859.1"/>
    <property type="molecule type" value="Genomic_DNA"/>
</dbReference>
<evidence type="ECO:0000256" key="4">
    <source>
        <dbReference type="HAMAP-Rule" id="MF_00213"/>
    </source>
</evidence>
<dbReference type="GO" id="GO:0016151">
    <property type="term" value="F:nickel cation binding"/>
    <property type="evidence" value="ECO:0007669"/>
    <property type="project" value="UniProtKB-UniRule"/>
</dbReference>
<comment type="function">
    <text evidence="4">Involved in the maturation of [NiFe] hydrogenases. Required for nickel insertion into the metal center of the hydrogenase.</text>
</comment>
<dbReference type="Gene3D" id="3.30.2320.80">
    <property type="match status" value="1"/>
</dbReference>
<proteinExistence type="inferred from homology"/>
<name>L8J8I4_9GAMM</name>
<comment type="caution">
    <text evidence="5">The sequence shown here is derived from an EMBL/GenBank/DDBJ whole genome shotgun (WGS) entry which is preliminary data.</text>
</comment>
<dbReference type="NCBIfam" id="NF009046">
    <property type="entry name" value="PRK12380.1"/>
    <property type="match status" value="1"/>
</dbReference>
<protein>
    <recommendedName>
        <fullName evidence="4">Hydrogenase maturation factor HypA</fullName>
    </recommendedName>
</protein>
<dbReference type="GO" id="GO:0051604">
    <property type="term" value="P:protein maturation"/>
    <property type="evidence" value="ECO:0007669"/>
    <property type="project" value="InterPro"/>
</dbReference>
<keyword evidence="1 4" id="KW-0533">Nickel</keyword>
<dbReference type="PIRSF" id="PIRSF004761">
    <property type="entry name" value="Hydrgn_mat_HypA"/>
    <property type="match status" value="1"/>
</dbReference>
<dbReference type="GO" id="GO:0016530">
    <property type="term" value="F:metallochaperone activity"/>
    <property type="evidence" value="ECO:0007669"/>
    <property type="project" value="UniProtKB-ARBA"/>
</dbReference>
<keyword evidence="3 4" id="KW-0862">Zinc</keyword>
<dbReference type="HAMAP" id="MF_00213">
    <property type="entry name" value="HypA_HybF"/>
    <property type="match status" value="1"/>
</dbReference>
<gene>
    <name evidence="4" type="primary">hypA</name>
    <name evidence="5" type="ORF">C942_03202</name>
</gene>
<accession>L8J8I4</accession>
<sequence length="113" mass="12409">MHELSLSLNTVDAVVEHARQQGFRRVTKVRLAIGSLSCIESQALQTGFEFACRGTMAEGAGLEIKMIPAKAWCEDCCQSVSLQARGMCCPNCQGYRLAIETGEELKIKDIEVE</sequence>
<dbReference type="PATRIC" id="fig|1056511.3.peg.4125"/>
<evidence type="ECO:0000313" key="5">
    <source>
        <dbReference type="EMBL" id="ELR63859.1"/>
    </source>
</evidence>
<dbReference type="OrthoDB" id="288014at2"/>
<dbReference type="PANTHER" id="PTHR34535:SF3">
    <property type="entry name" value="HYDROGENASE MATURATION FACTOR HYPA"/>
    <property type="match status" value="1"/>
</dbReference>
<feature type="binding site" evidence="4">
    <location>
        <position position="89"/>
    </location>
    <ligand>
        <name>Zn(2+)</name>
        <dbReference type="ChEBI" id="CHEBI:29105"/>
    </ligand>
</feature>
<evidence type="ECO:0000256" key="2">
    <source>
        <dbReference type="ARBA" id="ARBA00022723"/>
    </source>
</evidence>
<dbReference type="AlphaFoldDB" id="L8J8I4"/>
<dbReference type="Proteomes" id="UP000011134">
    <property type="component" value="Unassembled WGS sequence"/>
</dbReference>